<feature type="domain" description="Aldehyde dehydrogenase" evidence="8">
    <location>
        <begin position="25"/>
        <end position="451"/>
    </location>
</feature>
<dbReference type="Proteomes" id="UP000245461">
    <property type="component" value="Unassembled WGS sequence"/>
</dbReference>
<dbReference type="Gene3D" id="3.40.605.10">
    <property type="entry name" value="Aldehyde Dehydrogenase, Chain A, domain 1"/>
    <property type="match status" value="1"/>
</dbReference>
<reference evidence="9 10" key="1">
    <citation type="submission" date="2018-05" db="EMBL/GenBank/DDBJ databases">
        <title>Zavarzinia sp. HR-AS.</title>
        <authorList>
            <person name="Lee Y."/>
            <person name="Jeon C.O."/>
        </authorList>
    </citation>
    <scope>NUCLEOTIDE SEQUENCE [LARGE SCALE GENOMIC DNA]</scope>
    <source>
        <strain evidence="9 10">HR-AS</strain>
    </source>
</reference>
<evidence type="ECO:0000259" key="8">
    <source>
        <dbReference type="Pfam" id="PF00171"/>
    </source>
</evidence>
<evidence type="ECO:0000256" key="3">
    <source>
        <dbReference type="ARBA" id="ARBA00023027"/>
    </source>
</evidence>
<comment type="similarity">
    <text evidence="1 4 7">Belongs to the aldehyde dehydrogenase family.</text>
</comment>
<dbReference type="Pfam" id="PF00171">
    <property type="entry name" value="Aldedh"/>
    <property type="match status" value="1"/>
</dbReference>
<dbReference type="SUPFAM" id="SSF53720">
    <property type="entry name" value="ALDH-like"/>
    <property type="match status" value="1"/>
</dbReference>
<proteinExistence type="inferred from homology"/>
<sequence>MSTAEARIEVGGVAAALRTTLDRQRKDFLKMGPPSVALRRDRLARLKKALLDNKDAFLDAVSADFGHRSKHETMLTDFVVTAEGIKHMSKHLAKWMQPEKRPTSINYFPASNRIIFQPLGVIGIISPWNYPIQLAFGPMAAAFAAGNRVMLKPSEFTPRTSDLMAKVLGAAFSDLEVSVITGGPDVGEAFSKLPYDHLFFTGATSVGRHVMRAAAENLVPVTLELGGKSPTIVDRGARMEAAVGSIVQGKFLNAGQTCVAPDYVFVPEEKREQFVDLLSKQVAKSYPTLKDNDDYTSVVNQRHYDRLRGLIADAKAKGAKVVEVNPGNENFEQQPSHKIPPTLILDATEDMKVMQDEIFGPLMPIKTYRQIDEAIDYVNDHGRPLALYVFSDDKAVQDKVLSRTTSGGACVNETVMHVAQEDLPFGGVGPSGMGSYHGRDGFLTFSHKKAVMHQSKFNLLSMMRPPFGPRIEKLMGFMLK</sequence>
<dbReference type="InterPro" id="IPR015590">
    <property type="entry name" value="Aldehyde_DH_dom"/>
</dbReference>
<dbReference type="GO" id="GO:0004029">
    <property type="term" value="F:aldehyde dehydrogenase (NAD+) activity"/>
    <property type="evidence" value="ECO:0007669"/>
    <property type="project" value="TreeGrafter"/>
</dbReference>
<dbReference type="PROSITE" id="PS00070">
    <property type="entry name" value="ALDEHYDE_DEHYDR_CYS"/>
    <property type="match status" value="1"/>
</dbReference>
<dbReference type="GO" id="GO:0005737">
    <property type="term" value="C:cytoplasm"/>
    <property type="evidence" value="ECO:0007669"/>
    <property type="project" value="TreeGrafter"/>
</dbReference>
<dbReference type="FunFam" id="3.40.309.10:FF:000003">
    <property type="entry name" value="Aldehyde dehydrogenase"/>
    <property type="match status" value="1"/>
</dbReference>
<evidence type="ECO:0000256" key="5">
    <source>
        <dbReference type="PIRSR" id="PIRSR036492-1"/>
    </source>
</evidence>
<gene>
    <name evidence="9" type="ORF">DKG74_02265</name>
</gene>
<keyword evidence="2 4" id="KW-0560">Oxidoreductase</keyword>
<dbReference type="EMBL" id="QGLE01000001">
    <property type="protein sequence ID" value="PWR25802.1"/>
    <property type="molecule type" value="Genomic_DNA"/>
</dbReference>
<dbReference type="PANTHER" id="PTHR43570:SF20">
    <property type="entry name" value="ALDEHYDE DEHYDROGENASE ALDX-RELATED"/>
    <property type="match status" value="1"/>
</dbReference>
<dbReference type="FunFam" id="3.40.605.10:FF:000004">
    <property type="entry name" value="Aldehyde dehydrogenase"/>
    <property type="match status" value="1"/>
</dbReference>
<keyword evidence="3" id="KW-0520">NAD</keyword>
<dbReference type="InterPro" id="IPR016163">
    <property type="entry name" value="Ald_DH_C"/>
</dbReference>
<dbReference type="PANTHER" id="PTHR43570">
    <property type="entry name" value="ALDEHYDE DEHYDROGENASE"/>
    <property type="match status" value="1"/>
</dbReference>
<name>A0A317EGR6_9PROT</name>
<dbReference type="InterPro" id="IPR016160">
    <property type="entry name" value="Ald_DH_CS_CYS"/>
</dbReference>
<evidence type="ECO:0000313" key="10">
    <source>
        <dbReference type="Proteomes" id="UP000245461"/>
    </source>
</evidence>
<evidence type="ECO:0000256" key="6">
    <source>
        <dbReference type="PROSITE-ProRule" id="PRU10007"/>
    </source>
</evidence>
<feature type="active site" evidence="5">
    <location>
        <position position="258"/>
    </location>
</feature>
<dbReference type="PROSITE" id="PS00687">
    <property type="entry name" value="ALDEHYDE_DEHYDR_GLU"/>
    <property type="match status" value="1"/>
</dbReference>
<evidence type="ECO:0000256" key="7">
    <source>
        <dbReference type="RuleBase" id="RU003345"/>
    </source>
</evidence>
<evidence type="ECO:0000256" key="2">
    <source>
        <dbReference type="ARBA" id="ARBA00023002"/>
    </source>
</evidence>
<dbReference type="OrthoDB" id="9812625at2"/>
<dbReference type="InterPro" id="IPR029510">
    <property type="entry name" value="Ald_DH_CS_GLU"/>
</dbReference>
<evidence type="ECO:0000256" key="1">
    <source>
        <dbReference type="ARBA" id="ARBA00009986"/>
    </source>
</evidence>
<feature type="active site" evidence="5 6">
    <location>
        <position position="224"/>
    </location>
</feature>
<dbReference type="InterPro" id="IPR016162">
    <property type="entry name" value="Ald_DH_N"/>
</dbReference>
<protein>
    <recommendedName>
        <fullName evidence="4">Aldehyde dehydrogenase</fullName>
    </recommendedName>
</protein>
<dbReference type="Gene3D" id="3.40.309.10">
    <property type="entry name" value="Aldehyde Dehydrogenase, Chain A, domain 2"/>
    <property type="match status" value="1"/>
</dbReference>
<dbReference type="RefSeq" id="WP_109902149.1">
    <property type="nucleotide sequence ID" value="NZ_QGLE01000001.1"/>
</dbReference>
<organism evidence="9 10">
    <name type="scientific">Zavarzinia aquatilis</name>
    <dbReference type="NCBI Taxonomy" id="2211142"/>
    <lineage>
        <taxon>Bacteria</taxon>
        <taxon>Pseudomonadati</taxon>
        <taxon>Pseudomonadota</taxon>
        <taxon>Alphaproteobacteria</taxon>
        <taxon>Rhodospirillales</taxon>
        <taxon>Zavarziniaceae</taxon>
        <taxon>Zavarzinia</taxon>
    </lineage>
</organism>
<dbReference type="PIRSF" id="PIRSF036492">
    <property type="entry name" value="ALDH"/>
    <property type="match status" value="1"/>
</dbReference>
<accession>A0A317EGR6</accession>
<evidence type="ECO:0000256" key="4">
    <source>
        <dbReference type="PIRNR" id="PIRNR036492"/>
    </source>
</evidence>
<evidence type="ECO:0000313" key="9">
    <source>
        <dbReference type="EMBL" id="PWR25802.1"/>
    </source>
</evidence>
<dbReference type="InterPro" id="IPR012394">
    <property type="entry name" value="Aldehyde_DH_NAD(P)"/>
</dbReference>
<keyword evidence="10" id="KW-1185">Reference proteome</keyword>
<comment type="caution">
    <text evidence="9">The sequence shown here is derived from an EMBL/GenBank/DDBJ whole genome shotgun (WGS) entry which is preliminary data.</text>
</comment>
<dbReference type="InterPro" id="IPR016161">
    <property type="entry name" value="Ald_DH/histidinol_DH"/>
</dbReference>
<dbReference type="CDD" id="cd07133">
    <property type="entry name" value="ALDH_CALDH_CalB"/>
    <property type="match status" value="1"/>
</dbReference>
<dbReference type="GO" id="GO:0006081">
    <property type="term" value="P:aldehyde metabolic process"/>
    <property type="evidence" value="ECO:0007669"/>
    <property type="project" value="InterPro"/>
</dbReference>
<dbReference type="AlphaFoldDB" id="A0A317EGR6"/>